<evidence type="ECO:0000256" key="1">
    <source>
        <dbReference type="SAM" id="MobiDB-lite"/>
    </source>
</evidence>
<keyword evidence="3" id="KW-1185">Reference proteome</keyword>
<feature type="compositionally biased region" description="Low complexity" evidence="1">
    <location>
        <begin position="65"/>
        <end position="83"/>
    </location>
</feature>
<reference evidence="3" key="1">
    <citation type="journal article" date="2016" name="Front. Microbiol.">
        <title>Molecular Keys to the Janthinobacterium and Duganella spp. Interaction with the Plant Pathogen Fusarium graminearum.</title>
        <authorList>
            <person name="Haack F.S."/>
            <person name="Poehlein A."/>
            <person name="Kroger C."/>
            <person name="Voigt C.A."/>
            <person name="Piepenbring M."/>
            <person name="Bode H.B."/>
            <person name="Daniel R."/>
            <person name="Schafer W."/>
            <person name="Streit W.R."/>
        </authorList>
    </citation>
    <scope>NUCLEOTIDE SEQUENCE [LARGE SCALE GENOMIC DNA]</scope>
    <source>
        <strain evidence="3">T54</strain>
    </source>
</reference>
<feature type="compositionally biased region" description="Basic residues" evidence="1">
    <location>
        <begin position="243"/>
        <end position="265"/>
    </location>
</feature>
<dbReference type="AlphaFoldDB" id="A0A1E7X7U9"/>
<proteinExistence type="predicted"/>
<feature type="compositionally biased region" description="Basic residues" evidence="1">
    <location>
        <begin position="104"/>
        <end position="117"/>
    </location>
</feature>
<comment type="caution">
    <text evidence="2">The sequence shown here is derived from an EMBL/GenBank/DDBJ whole genome shotgun (WGS) entry which is preliminary data.</text>
</comment>
<dbReference type="Proteomes" id="UP000175989">
    <property type="component" value="Unassembled WGS sequence"/>
</dbReference>
<accession>A0A1E7X7U9</accession>
<dbReference type="EMBL" id="LROM01000019">
    <property type="protein sequence ID" value="OFA09078.1"/>
    <property type="molecule type" value="Genomic_DNA"/>
</dbReference>
<organism evidence="2 3">
    <name type="scientific">Duganella phyllosphaerae</name>
    <dbReference type="NCBI Taxonomy" id="762836"/>
    <lineage>
        <taxon>Bacteria</taxon>
        <taxon>Pseudomonadati</taxon>
        <taxon>Pseudomonadota</taxon>
        <taxon>Betaproteobacteria</taxon>
        <taxon>Burkholderiales</taxon>
        <taxon>Oxalobacteraceae</taxon>
        <taxon>Telluria group</taxon>
        <taxon>Duganella</taxon>
    </lineage>
</organism>
<name>A0A1E7X7U9_9BURK</name>
<evidence type="ECO:0000313" key="3">
    <source>
        <dbReference type="Proteomes" id="UP000175989"/>
    </source>
</evidence>
<feature type="compositionally biased region" description="Polar residues" evidence="1">
    <location>
        <begin position="12"/>
        <end position="29"/>
    </location>
</feature>
<gene>
    <name evidence="2" type="ORF">DUPY_02100</name>
</gene>
<feature type="compositionally biased region" description="Basic and acidic residues" evidence="1">
    <location>
        <begin position="30"/>
        <end position="43"/>
    </location>
</feature>
<evidence type="ECO:0000313" key="2">
    <source>
        <dbReference type="EMBL" id="OFA09078.1"/>
    </source>
</evidence>
<sequence length="273" mass="28946">MPATASHHQRTPPLTKSKNDQQEQLNYHQSSDHPDAHAADTRHIAVRRQCQRSRGTSAGRDRLFPAGPAASRQQQAARRYPQPELGDCAHTGPCGSLRNARISPRPHRLGTTGRRRYQAGASIGAGLADGAGGARHYRSRPHAIRGGGGGRLSRPATGAGLPLRPPSLRVHPGADRSAPESGGAPGKDDRCATRALGCVPTSGQPAPQSRGKRPGHGSCRSRLGHCARHQPVPGKSPPAPGSRQRRPRARLRVRHGGGRRSRHGIAHPDRGGA</sequence>
<protein>
    <submittedName>
        <fullName evidence="2">Uncharacterized protein</fullName>
    </submittedName>
</protein>
<feature type="region of interest" description="Disordered" evidence="1">
    <location>
        <begin position="1"/>
        <end position="273"/>
    </location>
</feature>